<keyword evidence="1" id="KW-0560">Oxidoreductase</keyword>
<proteinExistence type="predicted"/>
<dbReference type="PANTHER" id="PTHR43364:SF4">
    <property type="entry name" value="NAD(P)-LINKED OXIDOREDUCTASE SUPERFAMILY PROTEIN"/>
    <property type="match status" value="1"/>
</dbReference>
<evidence type="ECO:0000313" key="3">
    <source>
        <dbReference type="EMBL" id="CCK26427.1"/>
    </source>
</evidence>
<accession>K4QZU2</accession>
<sequence length="344" mass="37214">MRYRLLGRTGLRVSELFLGAMTFGEGDGVGVPRKECARILDTYAEAGGNVVDTAVNYGDGQSETIVGELLKGRRDRFVLSTKYTCTRDGEDPNAAGNHRKNLTQSLETSLRRLGTDYIDLYWVHIWDPNTPVEETMRALDDAVRSGKVLYIGVSDAPAWLVSRANTLAELRGWTEFAGLQVPYSLLNRDVERELLPMAEALGLSVAAWSPLQGGILSGKYTRPGGVGEGEPARLDAGALGEREHAVARAVGSVADELGVSPAQVALAWTMTRSSAVHPIVGARRAEQLADNLGAAGLTLPAELMTRLEEPTGFRLGFPAEFIDGTSKWVYGAAGQRVVPRRRPH</sequence>
<gene>
    <name evidence="3" type="ORF">BN159_2048</name>
</gene>
<dbReference type="HOGENOM" id="CLU_023205_2_0_11"/>
<dbReference type="eggNOG" id="COG0667">
    <property type="taxonomic scope" value="Bacteria"/>
</dbReference>
<reference evidence="3 4" key="1">
    <citation type="journal article" date="2012" name="J. Bacteriol.">
        <title>Genome sequence of the bacterium Streptomyces davawensis JCM 4913 and heterologous production of the unique antibiotic roseoflavin.</title>
        <authorList>
            <person name="Jankowitsch F."/>
            <person name="Schwarz J."/>
            <person name="Ruckert C."/>
            <person name="Gust B."/>
            <person name="Szczepanowski R."/>
            <person name="Blom J."/>
            <person name="Pelzer S."/>
            <person name="Kalinowski J."/>
            <person name="Mack M."/>
        </authorList>
    </citation>
    <scope>NUCLEOTIDE SEQUENCE [LARGE SCALE GENOMIC DNA]</scope>
    <source>
        <strain evidence="4">DSM 101723 / JCM 4913 / KCC S-0913 / 768</strain>
    </source>
</reference>
<dbReference type="OrthoDB" id="9768793at2"/>
<evidence type="ECO:0000313" key="4">
    <source>
        <dbReference type="Proteomes" id="UP000008043"/>
    </source>
</evidence>
<dbReference type="PATRIC" id="fig|1214101.3.peg.2079"/>
<dbReference type="RefSeq" id="WP_015656821.1">
    <property type="nucleotide sequence ID" value="NC_020504.1"/>
</dbReference>
<protein>
    <submittedName>
        <fullName evidence="3">Oxidoreductase</fullName>
    </submittedName>
</protein>
<dbReference type="EMBL" id="HE971709">
    <property type="protein sequence ID" value="CCK26427.1"/>
    <property type="molecule type" value="Genomic_DNA"/>
</dbReference>
<dbReference type="PANTHER" id="PTHR43364">
    <property type="entry name" value="NADH-SPECIFIC METHYLGLYOXAL REDUCTASE-RELATED"/>
    <property type="match status" value="1"/>
</dbReference>
<dbReference type="GO" id="GO:0016491">
    <property type="term" value="F:oxidoreductase activity"/>
    <property type="evidence" value="ECO:0007669"/>
    <property type="project" value="UniProtKB-KW"/>
</dbReference>
<dbReference type="GO" id="GO:0005829">
    <property type="term" value="C:cytosol"/>
    <property type="evidence" value="ECO:0007669"/>
    <property type="project" value="UniProtKB-ARBA"/>
</dbReference>
<dbReference type="Pfam" id="PF00248">
    <property type="entry name" value="Aldo_ket_red"/>
    <property type="match status" value="1"/>
</dbReference>
<keyword evidence="4" id="KW-1185">Reference proteome</keyword>
<dbReference type="Proteomes" id="UP000008043">
    <property type="component" value="Chromosome"/>
</dbReference>
<organism evidence="3 4">
    <name type="scientific">Streptomyces davaonensis (strain DSM 101723 / JCM 4913 / KCC S-0913 / 768)</name>
    <dbReference type="NCBI Taxonomy" id="1214101"/>
    <lineage>
        <taxon>Bacteria</taxon>
        <taxon>Bacillati</taxon>
        <taxon>Actinomycetota</taxon>
        <taxon>Actinomycetes</taxon>
        <taxon>Kitasatosporales</taxon>
        <taxon>Streptomycetaceae</taxon>
        <taxon>Streptomyces</taxon>
    </lineage>
</organism>
<dbReference type="STRING" id="1214101.BN159_2048"/>
<dbReference type="InterPro" id="IPR050523">
    <property type="entry name" value="AKR_Detox_Biosynth"/>
</dbReference>
<evidence type="ECO:0000256" key="1">
    <source>
        <dbReference type="ARBA" id="ARBA00023002"/>
    </source>
</evidence>
<dbReference type="InterPro" id="IPR036812">
    <property type="entry name" value="NAD(P)_OxRdtase_dom_sf"/>
</dbReference>
<dbReference type="SUPFAM" id="SSF51430">
    <property type="entry name" value="NAD(P)-linked oxidoreductase"/>
    <property type="match status" value="1"/>
</dbReference>
<dbReference type="KEGG" id="sdv:BN159_2048"/>
<dbReference type="FunFam" id="3.20.20.100:FF:000004">
    <property type="entry name" value="Oxidoreductase, aldo/keto reductase"/>
    <property type="match status" value="1"/>
</dbReference>
<feature type="domain" description="NADP-dependent oxidoreductase" evidence="2">
    <location>
        <begin position="16"/>
        <end position="309"/>
    </location>
</feature>
<name>K4QZU2_STRDJ</name>
<dbReference type="CDD" id="cd19080">
    <property type="entry name" value="AKR_AKR9A_9B"/>
    <property type="match status" value="1"/>
</dbReference>
<dbReference type="Gene3D" id="3.20.20.100">
    <property type="entry name" value="NADP-dependent oxidoreductase domain"/>
    <property type="match status" value="1"/>
</dbReference>
<dbReference type="InterPro" id="IPR023210">
    <property type="entry name" value="NADP_OxRdtase_dom"/>
</dbReference>
<evidence type="ECO:0000259" key="2">
    <source>
        <dbReference type="Pfam" id="PF00248"/>
    </source>
</evidence>
<dbReference type="AlphaFoldDB" id="K4QZU2"/>